<proteinExistence type="predicted"/>
<reference evidence="2" key="1">
    <citation type="journal article" date="2019" name="Int. J. Syst. Evol. Microbiol.">
        <title>The Global Catalogue of Microorganisms (GCM) 10K type strain sequencing project: providing services to taxonomists for standard genome sequencing and annotation.</title>
        <authorList>
            <consortium name="The Broad Institute Genomics Platform"/>
            <consortium name="The Broad Institute Genome Sequencing Center for Infectious Disease"/>
            <person name="Wu L."/>
            <person name="Ma J."/>
        </authorList>
    </citation>
    <scope>NUCLEOTIDE SEQUENCE [LARGE SCALE GENOMIC DNA]</scope>
    <source>
        <strain evidence="2">KCTC 33575</strain>
    </source>
</reference>
<dbReference type="SUPFAM" id="SSF52402">
    <property type="entry name" value="Adenine nucleotide alpha hydrolases-like"/>
    <property type="match status" value="1"/>
</dbReference>
<dbReference type="InterPro" id="IPR014729">
    <property type="entry name" value="Rossmann-like_a/b/a_fold"/>
</dbReference>
<dbReference type="EMBL" id="JBHUOQ010000001">
    <property type="protein sequence ID" value="MFD2830013.1"/>
    <property type="molecule type" value="Genomic_DNA"/>
</dbReference>
<keyword evidence="2" id="KW-1185">Reference proteome</keyword>
<evidence type="ECO:0008006" key="3">
    <source>
        <dbReference type="Google" id="ProtNLM"/>
    </source>
</evidence>
<accession>A0ABW5WUS9</accession>
<comment type="caution">
    <text evidence="1">The sequence shown here is derived from an EMBL/GenBank/DDBJ whole genome shotgun (WGS) entry which is preliminary data.</text>
</comment>
<organism evidence="1 2">
    <name type="scientific">Corticicoccus populi</name>
    <dbReference type="NCBI Taxonomy" id="1812821"/>
    <lineage>
        <taxon>Bacteria</taxon>
        <taxon>Bacillati</taxon>
        <taxon>Bacillota</taxon>
        <taxon>Bacilli</taxon>
        <taxon>Bacillales</taxon>
        <taxon>Staphylococcaceae</taxon>
        <taxon>Corticicoccus</taxon>
    </lineage>
</organism>
<dbReference type="Proteomes" id="UP001597519">
    <property type="component" value="Unassembled WGS sequence"/>
</dbReference>
<evidence type="ECO:0000313" key="1">
    <source>
        <dbReference type="EMBL" id="MFD2830013.1"/>
    </source>
</evidence>
<protein>
    <recommendedName>
        <fullName evidence="3">Asparagine synthetase domain-containing protein</fullName>
    </recommendedName>
</protein>
<dbReference type="Gene3D" id="3.40.50.620">
    <property type="entry name" value="HUPs"/>
    <property type="match status" value="1"/>
</dbReference>
<sequence length="605" mass="71601">MKIKDLTFESSYLITELNLDNSLIEYEKINSNNIKIYYDKNVNITQYNLDNKSIFLIGYCFDIRDSLKSTEHILRDLLISTDIYNELDYLNGRYNLIVFDGEYHSIYSDASQLRPLVYHPDSKTLGSHDSLVQLVLENHNFIFNKRSNRKHTELDYTRFKEIYKFNPSLYLKYETFDFVRFYPRKSLSNADLKETFEELKPYLDQSIKYLESLDNNLFLTITGGIDSRVSAALTRDFSNKVEYLTYTKPMDKLATKMAKIIYKTDENITKNMKEYLGWNHNIINLEDYLPTKYKNNINHILFNSTHSYSLANYYRSKQKYFKAVHIKSTVFGMGKADFPKSLDKSSDSFDFYKLCLHGLPKDFEKQPDFDEEIESYFKRNKIFEGVTKGRHFYDLFHLESRMGNWHSALTLETDPETEEFIFTNTRKTIDLIQQPTISERRNFSLYKMIIEKYWPVLLKFEINKSMKEKEHQSQIDEPYAELNNVGIYGSHKVSIHKNKIKNFVNLKPNTDSIKEYEQYNFSVKNNSDVSQILKISSNYSNKSGQNKIKVLINNGYEAKIYDMLDLYNGLELQVKDNVIHFVINYNKDYSKKSWIDAGRLKLEIL</sequence>
<name>A0ABW5WUS9_9STAP</name>
<dbReference type="RefSeq" id="WP_377772540.1">
    <property type="nucleotide sequence ID" value="NZ_JBHUOQ010000001.1"/>
</dbReference>
<gene>
    <name evidence="1" type="ORF">ACFSX4_05980</name>
</gene>
<evidence type="ECO:0000313" key="2">
    <source>
        <dbReference type="Proteomes" id="UP001597519"/>
    </source>
</evidence>